<dbReference type="RefSeq" id="WP_069661585.1">
    <property type="nucleotide sequence ID" value="NZ_JBHUJJ010000001.1"/>
</dbReference>
<name>A0A1E5H5W1_9ENTE</name>
<evidence type="ECO:0000313" key="1">
    <source>
        <dbReference type="EMBL" id="OEG20272.1"/>
    </source>
</evidence>
<dbReference type="Proteomes" id="UP000095094">
    <property type="component" value="Unassembled WGS sequence"/>
</dbReference>
<accession>A0A1E5H5W1</accession>
<dbReference type="AlphaFoldDB" id="A0A1E5H5W1"/>
<gene>
    <name evidence="1" type="ORF">BCR25_00125</name>
</gene>
<dbReference type="EMBL" id="MIJY01000001">
    <property type="protein sequence ID" value="OEG20272.1"/>
    <property type="molecule type" value="Genomic_DNA"/>
</dbReference>
<sequence>MLVKSRRNSRYYYNEPYLFIHGPNEKIKLKTNLSDYQKIIAVFRDTLQGVEEEALYEKYRRYSSLIQLLLEKQVFYKITVEQHDKHKNSSYLPWLEEACLEVQESLEQVEKISIGIPENFFGKEYLREYFSANNLTTNSSKEESFEIKLNGEIKQQYYIWKKENDVYLSIRKPKWFEPIQKNDISERLIAGFIYYCAIVSTVAAEAPTFKINHLLEVERKTAFQEIEMKNYPKTNSTSKVSKDPIKNYNSLEYFVKNYDSKIKSFNKNDEYMKYNQSPLQIITVQTEEEKNYYFADISYERLSHFVTEVAFIEILKDCYQKDLLLLSNDRLIHGTLHNKCAEQWTFDLALLEEGELLKDLLQQEDLRISCYVQACEEGGCYLSIANHKEQETVEFQLPLKTEAQMTTALLTWISIQMNQISVEETFYAKTEYREEEPKAISSLADMLTHRDQAIKWHEIAVQTNLSEILKRNGFDYELLEVKR</sequence>
<evidence type="ECO:0000313" key="2">
    <source>
        <dbReference type="Proteomes" id="UP000095094"/>
    </source>
</evidence>
<keyword evidence="2" id="KW-1185">Reference proteome</keyword>
<dbReference type="OrthoDB" id="2445018at2"/>
<comment type="caution">
    <text evidence="1">The sequence shown here is derived from an EMBL/GenBank/DDBJ whole genome shotgun (WGS) entry which is preliminary data.</text>
</comment>
<reference evidence="2" key="1">
    <citation type="submission" date="2016-09" db="EMBL/GenBank/DDBJ databases">
        <authorList>
            <person name="Gulvik C.A."/>
        </authorList>
    </citation>
    <scope>NUCLEOTIDE SEQUENCE [LARGE SCALE GENOMIC DNA]</scope>
    <source>
        <strain evidence="2">LMG 8895</strain>
    </source>
</reference>
<dbReference type="PATRIC" id="fig|332950.4.peg.1033"/>
<protein>
    <submittedName>
        <fullName evidence="1">Uncharacterized protein</fullName>
    </submittedName>
</protein>
<proteinExistence type="predicted"/>
<organism evidence="1 2">
    <name type="scientific">Enterococcus termitis</name>
    <dbReference type="NCBI Taxonomy" id="332950"/>
    <lineage>
        <taxon>Bacteria</taxon>
        <taxon>Bacillati</taxon>
        <taxon>Bacillota</taxon>
        <taxon>Bacilli</taxon>
        <taxon>Lactobacillales</taxon>
        <taxon>Enterococcaceae</taxon>
        <taxon>Enterococcus</taxon>
    </lineage>
</organism>